<name>A0A6L2MDU7_TANCI</name>
<dbReference type="EMBL" id="BKCJ010006100">
    <property type="protein sequence ID" value="GEU70375.1"/>
    <property type="molecule type" value="Genomic_DNA"/>
</dbReference>
<feature type="region of interest" description="Disordered" evidence="5">
    <location>
        <begin position="79"/>
        <end position="109"/>
    </location>
</feature>
<feature type="compositionally biased region" description="Polar residues" evidence="5">
    <location>
        <begin position="84"/>
        <end position="109"/>
    </location>
</feature>
<evidence type="ECO:0000256" key="5">
    <source>
        <dbReference type="SAM" id="MobiDB-lite"/>
    </source>
</evidence>
<keyword evidence="2 4" id="KW-0863">Zinc-finger</keyword>
<sequence>MTTILKQFQATPPLASVKAVEEICVTCGGAHPYYQCLVAGGNTFPKLRDNIQGYVVAAAVNYNHGNSVYRPPAMANQIPPSGFGQPNVQNNQNCNASTSGSGSLPSNTIANPKGKLKSITTRSGIVLDGPFVLIPPPFINLEEDERVEETLTDQDLAEYTIKVPPPPIQKYKPPSQRDFIVHQKDHLHLNIPYPSKMLKQKQQEKDEVQIHKFWKCLKLSFPTRRNFKNWQTHPLMKIAQRLSSRSYLKNLETLGNFSFHVVSKKLGLLELISTRMTLKLANRVIRTPAGIARDVFVSVDKFTFPADFVIVDYESDPRVPLILGRPFLQTARALIDVHGEEMILHLHPPLHVNPLSGNTTYFSSPNQLLEEFADELALITFPLEYDDDLQFDIESDLKEIEYLLHQDPIKDIDSSLKDSIDQSNLADLNDNLVDSMLEMFTDEHALSYSSPSQYDEYDDDLFEVEFDTENFYDDPFDSNGEKIKESKLDVDDAKWTKIDFIIRSWIFSTLAPSLRKCLVDLNPTTAKDAWTYIAGIFQENKARGLPSTYETISIIIVSREPFPDLKTVRSLLTTHETRLKSRVQNPLVDATSTSPMVLLAKSNTSARRGPSLEKANNPCWSFAKGSCRFGDACKYLHNGVYNKSTLLPRTSGSASSVPDVTRSDLDMLQSLLAMFRLNAPNTSTASPTGSNVGMAGLVPQGVQYLTGSLQQGVYYPQQGVQTLSGPPQGDFITRRVLLHCDSTGDLYPVTKPSTIPHAFLTSQYVWHQRLGHPGILCFVSRSLFSFKCEIKSFQCDHGGEFDNHAFHKLFHDNVYLLNTLPSPAINNEIPFTRMFGAQPDYSVLHVFGCLCYLHIDTNHKLGPRATPSIFLGHVANHFGYRCIDLNTNKIIISHHVTFDEMMFPFPSTKSTTTPSYDFLDDSTDLISTIIRTAPITPVPAPVHTLQVDVPTPATPPTPPPPPTPQFVPQIVPEHALAPINDSPTMSIHPMVTRSRVETTHPNPRYAGHVSTISPLPRSYKEAFNDPNCDLSMVLSRHLAPGFSGLLLTLLLLDLLLVIVTLLYLFTNMRKYAMKILKRAYMVGCNPSRTPVDIESKLGDGGTPVVDPTLYQSLAGSLQYLTLTRPDYGTLDYGLQLYSSTTDSLITYSDANWAGCPTTRRSTLGYCVFLGNNLLSWSSKCQVMLSRSSAKAEYRGIANAVAKTCWI</sequence>
<gene>
    <name evidence="8" type="ORF">Tci_042353</name>
</gene>
<evidence type="ECO:0000256" key="1">
    <source>
        <dbReference type="ARBA" id="ARBA00022723"/>
    </source>
</evidence>
<keyword evidence="3 4" id="KW-0862">Zinc</keyword>
<feature type="zinc finger region" description="C3H1-type" evidence="4">
    <location>
        <begin position="613"/>
        <end position="640"/>
    </location>
</feature>
<feature type="domain" description="C3H1-type" evidence="7">
    <location>
        <begin position="613"/>
        <end position="640"/>
    </location>
</feature>
<dbReference type="GO" id="GO:0008270">
    <property type="term" value="F:zinc ion binding"/>
    <property type="evidence" value="ECO:0007669"/>
    <property type="project" value="UniProtKB-KW"/>
</dbReference>
<dbReference type="AlphaFoldDB" id="A0A6L2MDU7"/>
<dbReference type="Gene3D" id="2.40.70.10">
    <property type="entry name" value="Acid Proteases"/>
    <property type="match status" value="1"/>
</dbReference>
<evidence type="ECO:0000256" key="6">
    <source>
        <dbReference type="SAM" id="Phobius"/>
    </source>
</evidence>
<dbReference type="InterPro" id="IPR041367">
    <property type="entry name" value="Znf-CCCH_4"/>
</dbReference>
<dbReference type="Pfam" id="PF25597">
    <property type="entry name" value="SH3_retrovirus"/>
    <property type="match status" value="1"/>
</dbReference>
<dbReference type="Pfam" id="PF18044">
    <property type="entry name" value="zf-CCCH_4"/>
    <property type="match status" value="1"/>
</dbReference>
<reference evidence="8" key="1">
    <citation type="journal article" date="2019" name="Sci. Rep.">
        <title>Draft genome of Tanacetum cinerariifolium, the natural source of mosquito coil.</title>
        <authorList>
            <person name="Yamashiro T."/>
            <person name="Shiraishi A."/>
            <person name="Satake H."/>
            <person name="Nakayama K."/>
        </authorList>
    </citation>
    <scope>NUCLEOTIDE SEQUENCE</scope>
</reference>
<dbReference type="InterPro" id="IPR021109">
    <property type="entry name" value="Peptidase_aspartic_dom_sf"/>
</dbReference>
<comment type="caution">
    <text evidence="8">The sequence shown here is derived from an EMBL/GenBank/DDBJ whole genome shotgun (WGS) entry which is preliminary data.</text>
</comment>
<feature type="transmembrane region" description="Helical" evidence="6">
    <location>
        <begin position="1042"/>
        <end position="1065"/>
    </location>
</feature>
<dbReference type="PROSITE" id="PS50103">
    <property type="entry name" value="ZF_C3H1"/>
    <property type="match status" value="1"/>
</dbReference>
<dbReference type="CDD" id="cd09272">
    <property type="entry name" value="RNase_HI_RT_Ty1"/>
    <property type="match status" value="1"/>
</dbReference>
<evidence type="ECO:0000256" key="2">
    <source>
        <dbReference type="ARBA" id="ARBA00022771"/>
    </source>
</evidence>
<evidence type="ECO:0000313" key="8">
    <source>
        <dbReference type="EMBL" id="GEU70375.1"/>
    </source>
</evidence>
<dbReference type="CDD" id="cd00303">
    <property type="entry name" value="retropepsin_like"/>
    <property type="match status" value="1"/>
</dbReference>
<dbReference type="InterPro" id="IPR057670">
    <property type="entry name" value="SH3_retrovirus"/>
</dbReference>
<protein>
    <submittedName>
        <fullName evidence="8">Ribonuclease H-like domain-containing protein</fullName>
    </submittedName>
</protein>
<dbReference type="InterPro" id="IPR000571">
    <property type="entry name" value="Znf_CCCH"/>
</dbReference>
<keyword evidence="6" id="KW-0812">Transmembrane</keyword>
<evidence type="ECO:0000259" key="7">
    <source>
        <dbReference type="PROSITE" id="PS50103"/>
    </source>
</evidence>
<evidence type="ECO:0000256" key="3">
    <source>
        <dbReference type="ARBA" id="ARBA00022833"/>
    </source>
</evidence>
<evidence type="ECO:0000256" key="4">
    <source>
        <dbReference type="PROSITE-ProRule" id="PRU00723"/>
    </source>
</evidence>
<organism evidence="8">
    <name type="scientific">Tanacetum cinerariifolium</name>
    <name type="common">Dalmatian daisy</name>
    <name type="synonym">Chrysanthemum cinerariifolium</name>
    <dbReference type="NCBI Taxonomy" id="118510"/>
    <lineage>
        <taxon>Eukaryota</taxon>
        <taxon>Viridiplantae</taxon>
        <taxon>Streptophyta</taxon>
        <taxon>Embryophyta</taxon>
        <taxon>Tracheophyta</taxon>
        <taxon>Spermatophyta</taxon>
        <taxon>Magnoliopsida</taxon>
        <taxon>eudicotyledons</taxon>
        <taxon>Gunneridae</taxon>
        <taxon>Pentapetalae</taxon>
        <taxon>asterids</taxon>
        <taxon>campanulids</taxon>
        <taxon>Asterales</taxon>
        <taxon>Asteraceae</taxon>
        <taxon>Asteroideae</taxon>
        <taxon>Anthemideae</taxon>
        <taxon>Anthemidinae</taxon>
        <taxon>Tanacetum</taxon>
    </lineage>
</organism>
<keyword evidence="6" id="KW-1133">Transmembrane helix</keyword>
<dbReference type="PANTHER" id="PTHR11439">
    <property type="entry name" value="GAG-POL-RELATED RETROTRANSPOSON"/>
    <property type="match status" value="1"/>
</dbReference>
<keyword evidence="6" id="KW-0472">Membrane</keyword>
<keyword evidence="1 4" id="KW-0479">Metal-binding</keyword>
<proteinExistence type="predicted"/>
<dbReference type="PANTHER" id="PTHR11439:SF524">
    <property type="entry name" value="RNA-DIRECTED DNA POLYMERASE, PROTEIN KINASE RLK-PELLE-DLSV FAMILY"/>
    <property type="match status" value="1"/>
</dbReference>
<accession>A0A6L2MDU7</accession>